<feature type="compositionally biased region" description="Basic and acidic residues" evidence="3">
    <location>
        <begin position="321"/>
        <end position="348"/>
    </location>
</feature>
<feature type="repeat" description="WD" evidence="2">
    <location>
        <begin position="75"/>
        <end position="106"/>
    </location>
</feature>
<dbReference type="PANTHER" id="PTHR44675">
    <property type="entry name" value="PAK1 INTERACTING PROTEIN 1"/>
    <property type="match status" value="1"/>
</dbReference>
<dbReference type="PROSITE" id="PS50294">
    <property type="entry name" value="WD_REPEATS_REGION"/>
    <property type="match status" value="1"/>
</dbReference>
<name>A0A6F9DMH3_9ASCI</name>
<accession>A0A6F9DMH3</accession>
<sequence>MLKIVVGCYEQIVLGYTIKPGSDGESLESSPYFTDHSQKGCIKCASAGGRYVATGSTDETICLYDMQKGTELGTLQGHSGAITQLLFPDDTHLMSCSEDGSICIWEAGPEGTLLKTLHGHKGAVTAIAAHPSGKLGMSVSPKDGSLRTWNLMTGRSVFIKNMKKFEPEFIRWSYDGKYYVVASLHEIQVFELESAKCILESTIDEQILALEFLPVETHHMLAIGDGSGNIQIINIHSEKCRKKFKAHESRVKCINIIKPQTQQKPDEMWLTSGSSDGNLKIWRLNNEYINSSNKTEEADCLLSIQTNARVTCLTVWQEPSDSKTLKDANENNTKNRETTEGKNKDKIIAQRRKRKQNQRLNQKKKLQKLLGDE</sequence>
<dbReference type="SUPFAM" id="SSF50978">
    <property type="entry name" value="WD40 repeat-like"/>
    <property type="match status" value="1"/>
</dbReference>
<proteinExistence type="evidence at transcript level"/>
<protein>
    <submittedName>
        <fullName evidence="5">p21-activated protein kinase-interacting protein 1-like</fullName>
    </submittedName>
</protein>
<feature type="repeat" description="WD" evidence="2">
    <location>
        <begin position="265"/>
        <end position="292"/>
    </location>
</feature>
<feature type="domain" description="LRRK2 beta-propeller" evidence="4">
    <location>
        <begin position="186"/>
        <end position="324"/>
    </location>
</feature>
<dbReference type="PANTHER" id="PTHR44675:SF1">
    <property type="entry name" value="P21-ACTIVATED PROTEIN KINASE-INTERACTING PROTEIN 1"/>
    <property type="match status" value="1"/>
</dbReference>
<keyword evidence="5" id="KW-0808">Transferase</keyword>
<keyword evidence="2" id="KW-0853">WD repeat</keyword>
<comment type="function">
    <text evidence="1">Negatively regulates the PAK1 kinase. PAK1 is a member of the PAK kinase family, which has been shown to play a positive role in the regulation of signaling pathways involving MAPK8 and RELA. PAK1 exists as an inactive homodimer, which is activated by binding of small GTPases such as CDC42 to an N-terminal regulatory domain. PAK1IP1 also binds to the N-terminus of PAK1, and inhibits the specific activation of PAK1 by CDC42. May be involved in ribosomal large subunit assembly.</text>
</comment>
<dbReference type="Pfam" id="PF23748">
    <property type="entry name" value="Beta-prop_LRRK2"/>
    <property type="match status" value="1"/>
</dbReference>
<keyword evidence="5" id="KW-0418">Kinase</keyword>
<evidence type="ECO:0000313" key="5">
    <source>
        <dbReference type="EMBL" id="CAB3264637.1"/>
    </source>
</evidence>
<feature type="repeat" description="WD" evidence="2">
    <location>
        <begin position="117"/>
        <end position="159"/>
    </location>
</feature>
<feature type="compositionally biased region" description="Basic residues" evidence="3">
    <location>
        <begin position="349"/>
        <end position="367"/>
    </location>
</feature>
<dbReference type="InterPro" id="IPR051959">
    <property type="entry name" value="PAK1-Kinase_Regulator"/>
</dbReference>
<dbReference type="EMBL" id="LR788775">
    <property type="protein sequence ID" value="CAB3264637.1"/>
    <property type="molecule type" value="mRNA"/>
</dbReference>
<dbReference type="Pfam" id="PF00400">
    <property type="entry name" value="WD40"/>
    <property type="match status" value="3"/>
</dbReference>
<dbReference type="SMART" id="SM00320">
    <property type="entry name" value="WD40"/>
    <property type="match status" value="5"/>
</dbReference>
<gene>
    <name evidence="5" type="primary">Pak1ip1</name>
</gene>
<dbReference type="AlphaFoldDB" id="A0A6F9DMH3"/>
<dbReference type="PROSITE" id="PS50082">
    <property type="entry name" value="WD_REPEATS_2"/>
    <property type="match status" value="3"/>
</dbReference>
<dbReference type="InterPro" id="IPR015943">
    <property type="entry name" value="WD40/YVTN_repeat-like_dom_sf"/>
</dbReference>
<evidence type="ECO:0000256" key="3">
    <source>
        <dbReference type="SAM" id="MobiDB-lite"/>
    </source>
</evidence>
<organism evidence="5">
    <name type="scientific">Phallusia mammillata</name>
    <dbReference type="NCBI Taxonomy" id="59560"/>
    <lineage>
        <taxon>Eukaryota</taxon>
        <taxon>Metazoa</taxon>
        <taxon>Chordata</taxon>
        <taxon>Tunicata</taxon>
        <taxon>Ascidiacea</taxon>
        <taxon>Phlebobranchia</taxon>
        <taxon>Ascidiidae</taxon>
        <taxon>Phallusia</taxon>
    </lineage>
</organism>
<evidence type="ECO:0000259" key="4">
    <source>
        <dbReference type="Pfam" id="PF23748"/>
    </source>
</evidence>
<evidence type="ECO:0000256" key="2">
    <source>
        <dbReference type="PROSITE-ProRule" id="PRU00221"/>
    </source>
</evidence>
<dbReference type="InterPro" id="IPR056602">
    <property type="entry name" value="Beta-prop_LRRK2"/>
</dbReference>
<dbReference type="GO" id="GO:0016301">
    <property type="term" value="F:kinase activity"/>
    <property type="evidence" value="ECO:0007669"/>
    <property type="project" value="UniProtKB-KW"/>
</dbReference>
<dbReference type="InterPro" id="IPR001680">
    <property type="entry name" value="WD40_rpt"/>
</dbReference>
<feature type="region of interest" description="Disordered" evidence="3">
    <location>
        <begin position="321"/>
        <end position="373"/>
    </location>
</feature>
<evidence type="ECO:0000256" key="1">
    <source>
        <dbReference type="ARBA" id="ARBA00045213"/>
    </source>
</evidence>
<dbReference type="Gene3D" id="2.130.10.10">
    <property type="entry name" value="YVTN repeat-like/Quinoprotein amine dehydrogenase"/>
    <property type="match status" value="2"/>
</dbReference>
<dbReference type="InterPro" id="IPR036322">
    <property type="entry name" value="WD40_repeat_dom_sf"/>
</dbReference>
<reference evidence="5" key="1">
    <citation type="submission" date="2020-04" db="EMBL/GenBank/DDBJ databases">
        <authorList>
            <person name="Neveu A P."/>
        </authorList>
    </citation>
    <scope>NUCLEOTIDE SEQUENCE</scope>
    <source>
        <tissue evidence="5">Whole embryo</tissue>
    </source>
</reference>